<dbReference type="RefSeq" id="WP_213822337.1">
    <property type="nucleotide sequence ID" value="NZ_JAAMFL010000010.1"/>
</dbReference>
<organism evidence="2 3">
    <name type="scientific">Fructobacillus parabroussonetiae</name>
    <dbReference type="NCBI Taxonomy" id="2713174"/>
    <lineage>
        <taxon>Bacteria</taxon>
        <taxon>Bacillati</taxon>
        <taxon>Bacillota</taxon>
        <taxon>Bacilli</taxon>
        <taxon>Lactobacillales</taxon>
        <taxon>Lactobacillaceae</taxon>
        <taxon>Fructobacillus</taxon>
    </lineage>
</organism>
<protein>
    <submittedName>
        <fullName evidence="2">Uncharacterized protein</fullName>
    </submittedName>
</protein>
<reference evidence="2 3" key="1">
    <citation type="submission" date="2020-02" db="EMBL/GenBank/DDBJ databases">
        <title>Fructobacillus sp. isolated from paper mulberry of Taiwan.</title>
        <authorList>
            <person name="Lin S.-T."/>
        </authorList>
    </citation>
    <scope>NUCLEOTIDE SEQUENCE [LARGE SCALE GENOMIC DNA]</scope>
    <source>
        <strain evidence="2 3">S1-1</strain>
    </source>
</reference>
<gene>
    <name evidence="2" type="ORF">G6R30_05505</name>
</gene>
<feature type="transmembrane region" description="Helical" evidence="1">
    <location>
        <begin position="20"/>
        <end position="39"/>
    </location>
</feature>
<sequence>MKKLSLSKLNPKKMSKKSKWWTGIIVLVVIVLAAAGFGYKAYEDQNSMSGVYSYKDGGTAIKFTKSTYTLYSTSNTSQKLTGKYYLEDNVLVLLYDKNSDSAKEGGIRGVAFQVADNKKSINVQGSTYKK</sequence>
<comment type="caution">
    <text evidence="2">The sequence shown here is derived from an EMBL/GenBank/DDBJ whole genome shotgun (WGS) entry which is preliminary data.</text>
</comment>
<keyword evidence="1" id="KW-0812">Transmembrane</keyword>
<dbReference type="Proteomes" id="UP001519503">
    <property type="component" value="Unassembled WGS sequence"/>
</dbReference>
<evidence type="ECO:0000313" key="2">
    <source>
        <dbReference type="EMBL" id="MBS9337917.1"/>
    </source>
</evidence>
<evidence type="ECO:0000256" key="1">
    <source>
        <dbReference type="SAM" id="Phobius"/>
    </source>
</evidence>
<evidence type="ECO:0000313" key="3">
    <source>
        <dbReference type="Proteomes" id="UP001519503"/>
    </source>
</evidence>
<accession>A0ABS5R182</accession>
<keyword evidence="1" id="KW-0472">Membrane</keyword>
<keyword evidence="1" id="KW-1133">Transmembrane helix</keyword>
<dbReference type="EMBL" id="JAAMFL010000010">
    <property type="protein sequence ID" value="MBS9337917.1"/>
    <property type="molecule type" value="Genomic_DNA"/>
</dbReference>
<proteinExistence type="predicted"/>
<name>A0ABS5R182_9LACO</name>
<keyword evidence="3" id="KW-1185">Reference proteome</keyword>